<dbReference type="Proteomes" id="UP000197138">
    <property type="component" value="Unassembled WGS sequence"/>
</dbReference>
<evidence type="ECO:0000313" key="3">
    <source>
        <dbReference type="EMBL" id="PKI42706.1"/>
    </source>
</evidence>
<proteinExistence type="predicted"/>
<dbReference type="OrthoDB" id="691424at2759"/>
<reference evidence="3 5" key="3">
    <citation type="submission" date="2017-11" db="EMBL/GenBank/DDBJ databases">
        <title>De-novo sequencing of pomegranate (Punica granatum L.) genome.</title>
        <authorList>
            <person name="Akparov Z."/>
            <person name="Amiraslanov A."/>
            <person name="Hajiyeva S."/>
            <person name="Abbasov M."/>
            <person name="Kaur K."/>
            <person name="Hamwieh A."/>
            <person name="Solovyev V."/>
            <person name="Salamov A."/>
            <person name="Braich B."/>
            <person name="Kosarev P."/>
            <person name="Mahmoud A."/>
            <person name="Hajiyev E."/>
            <person name="Babayeva S."/>
            <person name="Izzatullayeva V."/>
            <person name="Mammadov A."/>
            <person name="Mammadov A."/>
            <person name="Sharifova S."/>
            <person name="Ojaghi J."/>
            <person name="Eynullazada K."/>
            <person name="Bayramov B."/>
            <person name="Abdulazimova A."/>
            <person name="Shahmuradov I."/>
        </authorList>
    </citation>
    <scope>NUCLEOTIDE SEQUENCE [LARGE SCALE GENOMIC DNA]</scope>
    <source>
        <strain evidence="3">AG2017</strain>
        <strain evidence="5">cv. AG2017</strain>
        <tissue evidence="3">Leaf</tissue>
    </source>
</reference>
<feature type="region of interest" description="Disordered" evidence="1">
    <location>
        <begin position="43"/>
        <end position="69"/>
    </location>
</feature>
<dbReference type="NCBIfam" id="TIGR01615">
    <property type="entry name" value="A_thal_3542"/>
    <property type="match status" value="1"/>
</dbReference>
<protein>
    <submittedName>
        <fullName evidence="2">Uncharacterized protein</fullName>
    </submittedName>
</protein>
<name>A0A218X0X5_PUNGR</name>
<organism evidence="2 4">
    <name type="scientific">Punica granatum</name>
    <name type="common">Pomegranate</name>
    <dbReference type="NCBI Taxonomy" id="22663"/>
    <lineage>
        <taxon>Eukaryota</taxon>
        <taxon>Viridiplantae</taxon>
        <taxon>Streptophyta</taxon>
        <taxon>Embryophyta</taxon>
        <taxon>Tracheophyta</taxon>
        <taxon>Spermatophyta</taxon>
        <taxon>Magnoliopsida</taxon>
        <taxon>eudicotyledons</taxon>
        <taxon>Gunneridae</taxon>
        <taxon>Pentapetalae</taxon>
        <taxon>rosids</taxon>
        <taxon>malvids</taxon>
        <taxon>Myrtales</taxon>
        <taxon>Lythraceae</taxon>
        <taxon>Punica</taxon>
    </lineage>
</organism>
<feature type="compositionally biased region" description="Acidic residues" evidence="1">
    <location>
        <begin position="55"/>
        <end position="66"/>
    </location>
</feature>
<dbReference type="STRING" id="22663.A0A218X0X5"/>
<dbReference type="AlphaFoldDB" id="A0A218X0X5"/>
<keyword evidence="5" id="KW-1185">Reference proteome</keyword>
<gene>
    <name evidence="2" type="ORF">CDL15_Pgr002828</name>
    <name evidence="3" type="ORF">CRG98_036834</name>
</gene>
<comment type="caution">
    <text evidence="2">The sequence shown here is derived from an EMBL/GenBank/DDBJ whole genome shotgun (WGS) entry which is preliminary data.</text>
</comment>
<feature type="compositionally biased region" description="Low complexity" evidence="1">
    <location>
        <begin position="43"/>
        <end position="54"/>
    </location>
</feature>
<accession>A0A218X0X5</accession>
<sequence length="301" mass="34061">MGLRPAKTPAARWNYENMVEFSGESESLSDYFFGFSDGALESLESSSGSSNGYDDYLEEEEEESGNAEEKKAFWDSQEQLLQATLCRTSSTESKIRQATKQCLRQSKLATFECKCRENVTGEYCRICLRREVCNGLLQNGFNSAICKSKWRSSHEIPAGEHTYLEVVDKSNPKRGAVRVIVELNFRAEFEMARASGEYNQLISRLPEVFVGKDERLRAAIKILCRAAKRCMKERNIHMGPWRKQKYMLAKWLGNCQSSAPAPPETLPAEVSSRLPKPRASMLTFDLSGSLPDMRYTAVEVL</sequence>
<dbReference type="Pfam" id="PF04720">
    <property type="entry name" value="PDDEXK_6"/>
    <property type="match status" value="1"/>
</dbReference>
<dbReference type="PANTHER" id="PTHR31579">
    <property type="entry name" value="OS03G0796600 PROTEIN"/>
    <property type="match status" value="1"/>
</dbReference>
<reference evidence="4" key="1">
    <citation type="journal article" date="2017" name="Plant J.">
        <title>The pomegranate (Punica granatum L.) genome and the genomics of punicalagin biosynthesis.</title>
        <authorList>
            <person name="Qin G."/>
            <person name="Xu C."/>
            <person name="Ming R."/>
            <person name="Tang H."/>
            <person name="Guyot R."/>
            <person name="Kramer E.M."/>
            <person name="Hu Y."/>
            <person name="Yi X."/>
            <person name="Qi Y."/>
            <person name="Xu X."/>
            <person name="Gao Z."/>
            <person name="Pan H."/>
            <person name="Jian J."/>
            <person name="Tian Y."/>
            <person name="Yue Z."/>
            <person name="Xu Y."/>
        </authorList>
    </citation>
    <scope>NUCLEOTIDE SEQUENCE [LARGE SCALE GENOMIC DNA]</scope>
    <source>
        <strain evidence="4">cv. Dabenzi</strain>
    </source>
</reference>
<dbReference type="GeneID" id="116194093"/>
<dbReference type="EMBL" id="MTKT01002492">
    <property type="protein sequence ID" value="OWM78657.1"/>
    <property type="molecule type" value="Genomic_DNA"/>
</dbReference>
<dbReference type="EMBL" id="PGOL01003135">
    <property type="protein sequence ID" value="PKI42706.1"/>
    <property type="molecule type" value="Genomic_DNA"/>
</dbReference>
<dbReference type="Proteomes" id="UP000233551">
    <property type="component" value="Unassembled WGS sequence"/>
</dbReference>
<evidence type="ECO:0000313" key="5">
    <source>
        <dbReference type="Proteomes" id="UP000233551"/>
    </source>
</evidence>
<evidence type="ECO:0000256" key="1">
    <source>
        <dbReference type="SAM" id="MobiDB-lite"/>
    </source>
</evidence>
<dbReference type="PANTHER" id="PTHR31579:SF2">
    <property type="entry name" value="DUF506 FAMILY PROTEIN"/>
    <property type="match status" value="1"/>
</dbReference>
<dbReference type="InterPro" id="IPR006502">
    <property type="entry name" value="PDDEXK-like"/>
</dbReference>
<evidence type="ECO:0000313" key="2">
    <source>
        <dbReference type="EMBL" id="OWM78657.1"/>
    </source>
</evidence>
<evidence type="ECO:0000313" key="4">
    <source>
        <dbReference type="Proteomes" id="UP000197138"/>
    </source>
</evidence>
<reference evidence="2" key="2">
    <citation type="submission" date="2017-06" db="EMBL/GenBank/DDBJ databases">
        <title>The pomegranate genome and the genomics of punicalagin biosynthesis.</title>
        <authorList>
            <person name="Xu C."/>
        </authorList>
    </citation>
    <scope>NUCLEOTIDE SEQUENCE [LARGE SCALE GENOMIC DNA]</scope>
    <source>
        <tissue evidence="2">Fresh leaf</tissue>
    </source>
</reference>